<evidence type="ECO:0000313" key="4">
    <source>
        <dbReference type="Proteomes" id="UP000325289"/>
    </source>
</evidence>
<proteinExistence type="predicted"/>
<name>A0A1I1T8K8_9RHOB</name>
<feature type="domain" description="BioF2-like acetyltransferase" evidence="2">
    <location>
        <begin position="218"/>
        <end position="360"/>
    </location>
</feature>
<dbReference type="GO" id="GO:0016740">
    <property type="term" value="F:transferase activity"/>
    <property type="evidence" value="ECO:0007669"/>
    <property type="project" value="UniProtKB-KW"/>
</dbReference>
<protein>
    <submittedName>
        <fullName evidence="3">Acetyltransferase involved in cellulose biosynthesis, CelD/BcsL family</fullName>
    </submittedName>
</protein>
<dbReference type="InterPro" id="IPR038740">
    <property type="entry name" value="BioF2-like_GNAT_dom"/>
</dbReference>
<dbReference type="OrthoDB" id="9808976at2"/>
<reference evidence="3 4" key="1">
    <citation type="submission" date="2016-10" db="EMBL/GenBank/DDBJ databases">
        <authorList>
            <person name="Varghese N."/>
            <person name="Submissions S."/>
        </authorList>
    </citation>
    <scope>NUCLEOTIDE SEQUENCE [LARGE SCALE GENOMIC DNA]</scope>
    <source>
        <strain evidence="4">YIM D21,KCTC 23444,ACCC 10710</strain>
    </source>
</reference>
<keyword evidence="3" id="KW-0808">Transferase</keyword>
<feature type="compositionally biased region" description="Basic and acidic residues" evidence="1">
    <location>
        <begin position="1"/>
        <end position="18"/>
    </location>
</feature>
<keyword evidence="4" id="KW-1185">Reference proteome</keyword>
<dbReference type="Gene3D" id="3.40.630.30">
    <property type="match status" value="1"/>
</dbReference>
<accession>A0A1I1T8K8</accession>
<dbReference type="AlphaFoldDB" id="A0A1I1T8K8"/>
<evidence type="ECO:0000256" key="1">
    <source>
        <dbReference type="SAM" id="MobiDB-lite"/>
    </source>
</evidence>
<gene>
    <name evidence="3" type="ORF">SAMN04515678_101530</name>
</gene>
<feature type="region of interest" description="Disordered" evidence="1">
    <location>
        <begin position="1"/>
        <end position="33"/>
    </location>
</feature>
<dbReference type="SUPFAM" id="SSF55729">
    <property type="entry name" value="Acyl-CoA N-acyltransferases (Nat)"/>
    <property type="match status" value="1"/>
</dbReference>
<evidence type="ECO:0000259" key="2">
    <source>
        <dbReference type="Pfam" id="PF13480"/>
    </source>
</evidence>
<dbReference type="EMBL" id="FOMS01000001">
    <property type="protein sequence ID" value="SFD54922.1"/>
    <property type="molecule type" value="Genomic_DNA"/>
</dbReference>
<evidence type="ECO:0000313" key="3">
    <source>
        <dbReference type="EMBL" id="SFD54922.1"/>
    </source>
</evidence>
<dbReference type="Pfam" id="PF13480">
    <property type="entry name" value="Acetyltransf_6"/>
    <property type="match status" value="1"/>
</dbReference>
<dbReference type="Proteomes" id="UP000325289">
    <property type="component" value="Unassembled WGS sequence"/>
</dbReference>
<organism evidence="3 4">
    <name type="scientific">Roseivivax sediminis</name>
    <dbReference type="NCBI Taxonomy" id="936889"/>
    <lineage>
        <taxon>Bacteria</taxon>
        <taxon>Pseudomonadati</taxon>
        <taxon>Pseudomonadota</taxon>
        <taxon>Alphaproteobacteria</taxon>
        <taxon>Rhodobacterales</taxon>
        <taxon>Roseobacteraceae</taxon>
        <taxon>Roseivivax</taxon>
    </lineage>
</organism>
<sequence length="423" mass="46280">MSEASQERRVADPTERPMLDSTTTQQEADPAVAPTQMSVQVVEGHESFRRLKRDWQALEARDPEMTVFLSWAWLDRAFRDNPGRWRVFVVRSAAERGAAVAIFPVMQRARWNAAEGRLETGLVSAGRLILSELTGLLLAPEHEVDALRALARALGARPWADLTLLAETAPARARRFAAAFDAGVFETLEPAEAPATRPVLALPDSYESWLQTGPAPQFAQRIRRFQRRFLGSGARRVFVGSEDTFARDAGIVLTPAQATWTEAHGASMTERMVADGRAVLANAQTSRSLFVLTLWEGERPLGGLAHVLDHEMDRVHVVQGGAVPGEEAASIGVLLHAEAIRWAIEQGFAFYDFGRGAARYHHAFGARDRETPALTIRRRQGGEAATFDPSSLGDGLKALSGLLHKGQTEAATAAADQLVRLVR</sequence>
<dbReference type="InterPro" id="IPR016181">
    <property type="entry name" value="Acyl_CoA_acyltransferase"/>
</dbReference>